<dbReference type="SUPFAM" id="SSF53901">
    <property type="entry name" value="Thiolase-like"/>
    <property type="match status" value="1"/>
</dbReference>
<dbReference type="PROSITE" id="PS00606">
    <property type="entry name" value="KS3_1"/>
    <property type="match status" value="1"/>
</dbReference>
<dbReference type="InterPro" id="IPR016039">
    <property type="entry name" value="Thiolase-like"/>
</dbReference>
<dbReference type="Gene3D" id="3.30.70.3290">
    <property type="match status" value="1"/>
</dbReference>
<dbReference type="Pfam" id="PF00109">
    <property type="entry name" value="ketoacyl-synt"/>
    <property type="match status" value="1"/>
</dbReference>
<dbReference type="InterPro" id="IPR014031">
    <property type="entry name" value="Ketoacyl_synth_C"/>
</dbReference>
<dbReference type="Pfam" id="PF00698">
    <property type="entry name" value="Acyl_transf_1"/>
    <property type="match status" value="1"/>
</dbReference>
<dbReference type="GO" id="GO:0006633">
    <property type="term" value="P:fatty acid biosynthetic process"/>
    <property type="evidence" value="ECO:0007669"/>
    <property type="project" value="InterPro"/>
</dbReference>
<dbReference type="PANTHER" id="PTHR43775">
    <property type="entry name" value="FATTY ACID SYNTHASE"/>
    <property type="match status" value="1"/>
</dbReference>
<dbReference type="RefSeq" id="WP_067892266.1">
    <property type="nucleotide sequence ID" value="NZ_VSFG01000002.1"/>
</dbReference>
<dbReference type="Pfam" id="PF16197">
    <property type="entry name" value="KAsynt_C_assoc"/>
    <property type="match status" value="1"/>
</dbReference>
<keyword evidence="2" id="KW-0597">Phosphoprotein</keyword>
<dbReference type="Pfam" id="PF02801">
    <property type="entry name" value="Ketoacyl-synt_C"/>
    <property type="match status" value="1"/>
</dbReference>
<feature type="region of interest" description="Disordered" evidence="4">
    <location>
        <begin position="965"/>
        <end position="987"/>
    </location>
</feature>
<dbReference type="EMBL" id="VSFG01000002">
    <property type="protein sequence ID" value="TYB46394.1"/>
    <property type="molecule type" value="Genomic_DNA"/>
</dbReference>
<comment type="caution">
    <text evidence="7">The sequence shown here is derived from an EMBL/GenBank/DDBJ whole genome shotgun (WGS) entry which is preliminary data.</text>
</comment>
<dbReference type="GO" id="GO:0071770">
    <property type="term" value="P:DIM/DIP cell wall layer assembly"/>
    <property type="evidence" value="ECO:0007669"/>
    <property type="project" value="TreeGrafter"/>
</dbReference>
<feature type="domain" description="Ketosynthase family 3 (KS3)" evidence="6">
    <location>
        <begin position="11"/>
        <end position="436"/>
    </location>
</feature>
<keyword evidence="3" id="KW-0808">Transferase</keyword>
<dbReference type="GO" id="GO:0005886">
    <property type="term" value="C:plasma membrane"/>
    <property type="evidence" value="ECO:0007669"/>
    <property type="project" value="TreeGrafter"/>
</dbReference>
<dbReference type="InterPro" id="IPR020841">
    <property type="entry name" value="PKS_Beta-ketoAc_synthase_dom"/>
</dbReference>
<dbReference type="InterPro" id="IPR014030">
    <property type="entry name" value="Ketoacyl_synth_N"/>
</dbReference>
<gene>
    <name evidence="7" type="ORF">FXF69_14140</name>
</gene>
<dbReference type="Gene3D" id="3.10.129.110">
    <property type="entry name" value="Polyketide synthase dehydratase"/>
    <property type="match status" value="1"/>
</dbReference>
<dbReference type="InterPro" id="IPR014043">
    <property type="entry name" value="Acyl_transferase_dom"/>
</dbReference>
<dbReference type="SUPFAM" id="SSF55048">
    <property type="entry name" value="Probable ACP-binding domain of malonyl-CoA ACP transacylase"/>
    <property type="match status" value="1"/>
</dbReference>
<evidence type="ECO:0000259" key="6">
    <source>
        <dbReference type="PROSITE" id="PS52004"/>
    </source>
</evidence>
<evidence type="ECO:0000313" key="7">
    <source>
        <dbReference type="EMBL" id="TYB46394.1"/>
    </source>
</evidence>
<evidence type="ECO:0000313" key="8">
    <source>
        <dbReference type="Proteomes" id="UP000323380"/>
    </source>
</evidence>
<dbReference type="Gene3D" id="1.10.1200.10">
    <property type="entry name" value="ACP-like"/>
    <property type="match status" value="1"/>
</dbReference>
<evidence type="ECO:0000256" key="4">
    <source>
        <dbReference type="SAM" id="MobiDB-lite"/>
    </source>
</evidence>
<evidence type="ECO:0000256" key="1">
    <source>
        <dbReference type="ARBA" id="ARBA00022450"/>
    </source>
</evidence>
<dbReference type="SUPFAM" id="SSF52151">
    <property type="entry name" value="FabD/lysophospholipase-like"/>
    <property type="match status" value="1"/>
</dbReference>
<dbReference type="GO" id="GO:0004312">
    <property type="term" value="F:fatty acid synthase activity"/>
    <property type="evidence" value="ECO:0007669"/>
    <property type="project" value="TreeGrafter"/>
</dbReference>
<dbReference type="InterPro" id="IPR018201">
    <property type="entry name" value="Ketoacyl_synth_AS"/>
</dbReference>
<dbReference type="InterPro" id="IPR009081">
    <property type="entry name" value="PP-bd_ACP"/>
</dbReference>
<dbReference type="InterPro" id="IPR032821">
    <property type="entry name" value="PKS_assoc"/>
</dbReference>
<dbReference type="Gene3D" id="3.40.47.10">
    <property type="match status" value="1"/>
</dbReference>
<dbReference type="InterPro" id="IPR016036">
    <property type="entry name" value="Malonyl_transacylase_ACP-bd"/>
</dbReference>
<dbReference type="STRING" id="1220554.GCA_001552135_03447"/>
<sequence>MRKDGACGAGSEPVAVVAMGCRFPQANGIEDYWRLLVDNVDAVTAVPPTRYEVQDLYDPVPGTLGRTVSREGGFIDDPFHFDAGFFGISPVEAQETDPQQRVLLQVVWEALEEAGIRPSTLAGSSTGVFVGQATAEYAETTQNPRSPEIRHTTGSRLRGVTAGRVSYAFDLRGPSVVVDTACSSSLMAVHMARQSLLSGECDLAIAAGVNLLFSATDGLAYSHGEMLAANSRCKFGDAAADGFVRSDGIGVVVLQRLSDAARADHPVLAVIRGSAVVNDGRGSGLLLRPAVDGQTSMLRDACRNAGVEPRRLDYVEAHGTGTRVGDGVELRALAEALGTDRPADRPLPVGSVKTNIGHTEAAAGIAGLIKVVLAGRHRLLPASLHVSTPNALLSEGSQPVRLVRENTPLPAGGEEPVLGVSSFGISGTNVHVIVEGAGPAPSAADVPSRSEGPDGDEPQVLVLSARSPKALRMLAGVYAEYLSPGGRGRDYPLRAICRSAALHRDHHPYRAWAVGRTHDEVAATLRSLAEGTETPDGGFGSPGFDGPARTVFVFPGQGSQWLGMGRQLLDESPAFQKALAACDETVVQELGWSVIERLTADEELPDDVEVVQPILWAMEVALTAVWRELGVAPDVCIGHSMGEAAAAYAAGMLPLADSAAVICRRSGLMSRLAGRGGLLLVGLSADDARARAARHGGSLHVAALNSPSMTVLAGDTPSLTAFARECEEEGVLARRVRANVASHSPLMDALRGDLLEALRDVQASPSGTELLSTVRCAPLSADELGPEYWVDNLRCPVRFTDAVRRAGASRAVFVEISPHPILTAAMKETLADAGFPETVVPTLTRDGDERWAMARSLGAIFAHGGEVDWVRHHPGREPYTPLPTYAWDAQPYRRESAPAAVAPGAQSRDIELAAEDREGRLGGLRWHGVRVVPPTRYFTAALETARSVSGGGTFELKDVRLGDRPIEAGDGGPATLRVTVGPPTAGESRGVTVEALGDGRERTSLCMSGDLRPVVEPSERDAHVLLNSVLGRCADSLSADEFRAVTASHGVEAEQAPAGRVWRRDGEAVAWMTLPDDLPRASALEFGLQLIYAALPDGRPCVPTSFDRITLHDEARDVWALARVMPERRSDRMRADVFLLAPDGRVLAEFVGITLLRGGASRKPVMDSLSSAVGRARHLAQRLGKTVAGDVRHARPAPWEPAVAEIRPLRAAPPTPRTPHTPRTPRTPETAPVRQLDSLRKAFLTHAASVLGIPATMIDGRRRLRDLGMDSLMAVDLNRRLAREFNGVNVGTAPLLSGDSVRDLAESFARMCLAESTPAA</sequence>
<feature type="region of interest" description="Disordered" evidence="4">
    <location>
        <begin position="438"/>
        <end position="459"/>
    </location>
</feature>
<feature type="region of interest" description="Disordered" evidence="4">
    <location>
        <begin position="1203"/>
        <end position="1233"/>
    </location>
</feature>
<reference evidence="7 8" key="1">
    <citation type="submission" date="2019-08" db="EMBL/GenBank/DDBJ databases">
        <title>Actinomadura sp. nov. CYP1-5 isolated from mountain soil.</title>
        <authorList>
            <person name="Songsumanus A."/>
            <person name="Kuncharoen N."/>
            <person name="Kudo T."/>
            <person name="Yuki M."/>
            <person name="Igarashi Y."/>
            <person name="Tanasupawat S."/>
        </authorList>
    </citation>
    <scope>NUCLEOTIDE SEQUENCE [LARGE SCALE GENOMIC DNA]</scope>
    <source>
        <strain evidence="7 8">JCM 14158</strain>
    </source>
</reference>
<organism evidence="7 8">
    <name type="scientific">Actinomadura chibensis</name>
    <dbReference type="NCBI Taxonomy" id="392828"/>
    <lineage>
        <taxon>Bacteria</taxon>
        <taxon>Bacillati</taxon>
        <taxon>Actinomycetota</taxon>
        <taxon>Actinomycetes</taxon>
        <taxon>Streptosporangiales</taxon>
        <taxon>Thermomonosporaceae</taxon>
        <taxon>Actinomadura</taxon>
    </lineage>
</organism>
<dbReference type="InterPro" id="IPR050091">
    <property type="entry name" value="PKS_NRPS_Biosynth_Enz"/>
</dbReference>
<keyword evidence="8" id="KW-1185">Reference proteome</keyword>
<dbReference type="InterPro" id="IPR042104">
    <property type="entry name" value="PKS_dehydratase_sf"/>
</dbReference>
<dbReference type="InterPro" id="IPR016035">
    <property type="entry name" value="Acyl_Trfase/lysoPLipase"/>
</dbReference>
<dbReference type="InterPro" id="IPR036736">
    <property type="entry name" value="ACP-like_sf"/>
</dbReference>
<evidence type="ECO:0000256" key="3">
    <source>
        <dbReference type="ARBA" id="ARBA00022679"/>
    </source>
</evidence>
<dbReference type="GO" id="GO:0031177">
    <property type="term" value="F:phosphopantetheine binding"/>
    <property type="evidence" value="ECO:0007669"/>
    <property type="project" value="InterPro"/>
</dbReference>
<dbReference type="Pfam" id="PF14765">
    <property type="entry name" value="PS-DH"/>
    <property type="match status" value="1"/>
</dbReference>
<dbReference type="SMART" id="SM00823">
    <property type="entry name" value="PKS_PP"/>
    <property type="match status" value="1"/>
</dbReference>
<name>A0A5D0NQC3_9ACTN</name>
<keyword evidence="1" id="KW-0596">Phosphopantetheine</keyword>
<dbReference type="SMART" id="SM00827">
    <property type="entry name" value="PKS_AT"/>
    <property type="match status" value="1"/>
</dbReference>
<dbReference type="CDD" id="cd00833">
    <property type="entry name" value="PKS"/>
    <property type="match status" value="1"/>
</dbReference>
<dbReference type="InterPro" id="IPR020806">
    <property type="entry name" value="PKS_PP-bd"/>
</dbReference>
<dbReference type="PROSITE" id="PS50075">
    <property type="entry name" value="CARRIER"/>
    <property type="match status" value="1"/>
</dbReference>
<dbReference type="SUPFAM" id="SSF47336">
    <property type="entry name" value="ACP-like"/>
    <property type="match status" value="1"/>
</dbReference>
<dbReference type="InterPro" id="IPR049551">
    <property type="entry name" value="PKS_DH_C"/>
</dbReference>
<dbReference type="GO" id="GO:0005737">
    <property type="term" value="C:cytoplasm"/>
    <property type="evidence" value="ECO:0007669"/>
    <property type="project" value="TreeGrafter"/>
</dbReference>
<feature type="domain" description="Carrier" evidence="5">
    <location>
        <begin position="1234"/>
        <end position="1312"/>
    </location>
</feature>
<dbReference type="Proteomes" id="UP000323380">
    <property type="component" value="Unassembled WGS sequence"/>
</dbReference>
<evidence type="ECO:0000259" key="5">
    <source>
        <dbReference type="PROSITE" id="PS50075"/>
    </source>
</evidence>
<dbReference type="InterPro" id="IPR001227">
    <property type="entry name" value="Ac_transferase_dom_sf"/>
</dbReference>
<dbReference type="GO" id="GO:0004315">
    <property type="term" value="F:3-oxoacyl-[acyl-carrier-protein] synthase activity"/>
    <property type="evidence" value="ECO:0007669"/>
    <property type="project" value="InterPro"/>
</dbReference>
<dbReference type="Gene3D" id="3.40.366.10">
    <property type="entry name" value="Malonyl-Coenzyme A Acyl Carrier Protein, domain 2"/>
    <property type="match status" value="1"/>
</dbReference>
<dbReference type="SMART" id="SM00825">
    <property type="entry name" value="PKS_KS"/>
    <property type="match status" value="1"/>
</dbReference>
<protein>
    <submittedName>
        <fullName evidence="7">Type I polyketide synthase</fullName>
    </submittedName>
</protein>
<dbReference type="PROSITE" id="PS52004">
    <property type="entry name" value="KS3_2"/>
    <property type="match status" value="1"/>
</dbReference>
<dbReference type="Pfam" id="PF00550">
    <property type="entry name" value="PP-binding"/>
    <property type="match status" value="1"/>
</dbReference>
<dbReference type="PANTHER" id="PTHR43775:SF37">
    <property type="entry name" value="SI:DKEY-61P9.11"/>
    <property type="match status" value="1"/>
</dbReference>
<accession>A0A5D0NQC3</accession>
<evidence type="ECO:0000256" key="2">
    <source>
        <dbReference type="ARBA" id="ARBA00022553"/>
    </source>
</evidence>
<proteinExistence type="predicted"/>